<sequence length="479" mass="50937">MIPADLTVILPEIVLALSAMVALLVGVYTGKDKLAPALIWLMAGLMSALAIWIGTGASGSREAFNGMFVDDGFARFAKVAILLSASAVLVMGQDYMSRRGMLRFEYPILVALSAVGMMVMVSAGNLMSLYMGLELQSLALYVVASLRRDSVKSTEAGLKYFVLGALSSGLLLYGASLVYGFAGTTDFAGIYAVAKHGDVSVGLLFGLVFLISGMAFKVSAVPFHMWTPDVYEGAPTPVTAFFASAPKVAAMGLFARVLHDAFGHAVQDWSQVIALLSLLSMFVGAVAAIGQRDIKRLMAYSSIAHMGYALMGLAAGTAYGVQALLVYMAIYVSMNIGTFAFILMMEKDGKPITDIRALNLYSRREPGKALAMLILLFSLAGVPPMLGFFGKLYVLNAAYQAGLAWLAVAGVIASVIGAFYYLRIVYYMYFGEEGEELETNRSPILWGFLMASAAVMLLGIINMFGIEGAAASAAATLVN</sequence>
<dbReference type="NCBIfam" id="TIGR01770">
    <property type="entry name" value="NDH_I_N"/>
    <property type="match status" value="1"/>
</dbReference>
<accession>A0ABM6PBP6</accession>
<feature type="domain" description="NADH:quinone oxidoreductase/Mrp antiporter transmembrane" evidence="8">
    <location>
        <begin position="123"/>
        <end position="417"/>
    </location>
</feature>
<evidence type="ECO:0000259" key="8">
    <source>
        <dbReference type="Pfam" id="PF00361"/>
    </source>
</evidence>
<feature type="transmembrane region" description="Helical" evidence="6">
    <location>
        <begin position="325"/>
        <end position="345"/>
    </location>
</feature>
<keyword evidence="10" id="KW-1185">Reference proteome</keyword>
<dbReference type="InterPro" id="IPR001750">
    <property type="entry name" value="ND/Mrp_TM"/>
</dbReference>
<dbReference type="GO" id="GO:0016491">
    <property type="term" value="F:oxidoreductase activity"/>
    <property type="evidence" value="ECO:0007669"/>
    <property type="project" value="UniProtKB-KW"/>
</dbReference>
<dbReference type="Pfam" id="PF00361">
    <property type="entry name" value="Proton_antipo_M"/>
    <property type="match status" value="1"/>
</dbReference>
<dbReference type="EMBL" id="CP010643">
    <property type="protein sequence ID" value="ATG35124.1"/>
    <property type="molecule type" value="Genomic_DNA"/>
</dbReference>
<evidence type="ECO:0000256" key="3">
    <source>
        <dbReference type="ARBA" id="ARBA00022692"/>
    </source>
</evidence>
<comment type="subcellular location">
    <subcellularLocation>
        <location evidence="6">Cell membrane</location>
        <topology evidence="6">Multi-pass membrane protein</topology>
    </subcellularLocation>
    <subcellularLocation>
        <location evidence="2">Endomembrane system</location>
        <topology evidence="2">Multi-pass membrane protein</topology>
    </subcellularLocation>
    <subcellularLocation>
        <location evidence="7">Membrane</location>
        <topology evidence="7">Multi-pass membrane protein</topology>
    </subcellularLocation>
</comment>
<organism evidence="9 10">
    <name type="scientific">Phaeobacter piscinae</name>
    <dbReference type="NCBI Taxonomy" id="1580596"/>
    <lineage>
        <taxon>Bacteria</taxon>
        <taxon>Pseudomonadati</taxon>
        <taxon>Pseudomonadota</taxon>
        <taxon>Alphaproteobacteria</taxon>
        <taxon>Rhodobacterales</taxon>
        <taxon>Roseobacteraceae</taxon>
        <taxon>Phaeobacter</taxon>
    </lineage>
</organism>
<keyword evidence="6" id="KW-0830">Ubiquinone</keyword>
<gene>
    <name evidence="6 9" type="primary">nuoN</name>
    <name evidence="9" type="ORF">PhaeoP36_00969</name>
</gene>
<comment type="catalytic activity">
    <reaction evidence="6">
        <text>a quinone + NADH + 5 H(+)(in) = a quinol + NAD(+) + 4 H(+)(out)</text>
        <dbReference type="Rhea" id="RHEA:57888"/>
        <dbReference type="ChEBI" id="CHEBI:15378"/>
        <dbReference type="ChEBI" id="CHEBI:24646"/>
        <dbReference type="ChEBI" id="CHEBI:57540"/>
        <dbReference type="ChEBI" id="CHEBI:57945"/>
        <dbReference type="ChEBI" id="CHEBI:132124"/>
    </reaction>
</comment>
<comment type="similarity">
    <text evidence="6">Belongs to the complex I subunit 2 family.</text>
</comment>
<feature type="transmembrane region" description="Helical" evidence="6">
    <location>
        <begin position="443"/>
        <end position="464"/>
    </location>
</feature>
<reference evidence="9 10" key="2">
    <citation type="journal article" date="2017" name="Genome Biol. Evol.">
        <title>Trajectories and Drivers of Genome Evolution in Surface-Associated Marine Phaeobacter.</title>
        <authorList>
            <person name="Freese H.M."/>
            <person name="Sikorski J."/>
            <person name="Bunk B."/>
            <person name="Scheuner C."/>
            <person name="Meier-Kolthoff J.P."/>
            <person name="Sproer C."/>
            <person name="Gram L."/>
            <person name="Overmann J."/>
        </authorList>
    </citation>
    <scope>NUCLEOTIDE SEQUENCE [LARGE SCALE GENOMIC DNA]</scope>
    <source>
        <strain evidence="9 10">P36</strain>
    </source>
</reference>
<keyword evidence="6" id="KW-1003">Cell membrane</keyword>
<evidence type="ECO:0000313" key="10">
    <source>
        <dbReference type="Proteomes" id="UP000218891"/>
    </source>
</evidence>
<dbReference type="InterPro" id="IPR010096">
    <property type="entry name" value="NADH-Q_OxRdtase_suN/2"/>
</dbReference>
<keyword evidence="6" id="KW-0874">Quinone</keyword>
<evidence type="ECO:0000256" key="2">
    <source>
        <dbReference type="ARBA" id="ARBA00004127"/>
    </source>
</evidence>
<feature type="transmembrane region" description="Helical" evidence="6">
    <location>
        <begin position="297"/>
        <end position="319"/>
    </location>
</feature>
<evidence type="ECO:0000313" key="9">
    <source>
        <dbReference type="EMBL" id="ATG35124.1"/>
    </source>
</evidence>
<reference evidence="9 10" key="4">
    <citation type="journal article" date="2018" name="Environ. Microbiol. Rep.">
        <title>Phylogenetic distribution of roseobacticides in the Roseobacter group and their effect on microalgae.</title>
        <authorList>
            <person name="Sonnenschein E.C."/>
            <person name="Phippen C.B."/>
            <person name="Bentzon-Tilia M."/>
            <person name="Rasmussen S.A."/>
            <person name="Nielsen K.F."/>
            <person name="Gram L."/>
        </authorList>
    </citation>
    <scope>NUCLEOTIDE SEQUENCE [LARGE SCALE GENOMIC DNA]</scope>
    <source>
        <strain evidence="9 10">P36</strain>
    </source>
</reference>
<evidence type="ECO:0000256" key="4">
    <source>
        <dbReference type="ARBA" id="ARBA00022989"/>
    </source>
</evidence>
<protein>
    <recommendedName>
        <fullName evidence="6">NADH-quinone oxidoreductase subunit N</fullName>
        <ecNumber evidence="6">7.1.1.-</ecNumber>
    </recommendedName>
    <alternativeName>
        <fullName evidence="6">NADH dehydrogenase I subunit N</fullName>
    </alternativeName>
    <alternativeName>
        <fullName evidence="6">NDH-1 subunit N</fullName>
    </alternativeName>
</protein>
<dbReference type="HAMAP" id="MF_00445">
    <property type="entry name" value="NDH1_NuoN_1"/>
    <property type="match status" value="1"/>
</dbReference>
<proteinExistence type="inferred from homology"/>
<keyword evidence="4 6" id="KW-1133">Transmembrane helix</keyword>
<name>A0ABM6PBP6_9RHOB</name>
<reference evidence="9 10" key="3">
    <citation type="journal article" date="2017" name="Int. J. Syst. Evol. Microbiol.">
        <title>Adaptation of Surface-Associated Bacteria to the Open Ocean: A Genomically Distinct Subpopulation of Phaeobacter gallaeciensis Colonizes Pacific Mesozooplankton.</title>
        <authorList>
            <person name="Freese H.M."/>
            <person name="Methner A."/>
            <person name="Overmann J."/>
        </authorList>
    </citation>
    <scope>NUCLEOTIDE SEQUENCE [LARGE SCALE GENOMIC DNA]</scope>
    <source>
        <strain evidence="9 10">P36</strain>
    </source>
</reference>
<dbReference type="EC" id="7.1.1.-" evidence="6"/>
<feature type="transmembrane region" description="Helical" evidence="6">
    <location>
        <begin position="158"/>
        <end position="182"/>
    </location>
</feature>
<keyword evidence="5 6" id="KW-0472">Membrane</keyword>
<feature type="transmembrane region" description="Helical" evidence="6">
    <location>
        <begin position="73"/>
        <end position="92"/>
    </location>
</feature>
<dbReference type="NCBIfam" id="NF004440">
    <property type="entry name" value="PRK05777.1-3"/>
    <property type="match status" value="1"/>
</dbReference>
<feature type="transmembrane region" description="Helical" evidence="6">
    <location>
        <begin position="269"/>
        <end position="290"/>
    </location>
</feature>
<feature type="transmembrane region" description="Helical" evidence="6">
    <location>
        <begin position="202"/>
        <end position="226"/>
    </location>
</feature>
<evidence type="ECO:0000256" key="6">
    <source>
        <dbReference type="HAMAP-Rule" id="MF_00445"/>
    </source>
</evidence>
<keyword evidence="3 6" id="KW-0812">Transmembrane</keyword>
<comment type="function">
    <text evidence="1 6">NDH-1 shuttles electrons from NADH, via FMN and iron-sulfur (Fe-S) centers, to quinones in the respiratory chain. The immediate electron acceptor for the enzyme in this species is believed to be ubiquinone. Couples the redox reaction to proton translocation (for every two electrons transferred, four hydrogen ions are translocated across the cytoplasmic membrane), and thus conserves the redox energy in a proton gradient.</text>
</comment>
<feature type="transmembrane region" description="Helical" evidence="6">
    <location>
        <begin position="104"/>
        <end position="123"/>
    </location>
</feature>
<keyword evidence="6" id="KW-1278">Translocase</keyword>
<comment type="subunit">
    <text evidence="6">NDH-1 is composed of 14 different subunits. Subunits NuoA, H, J, K, L, M, N constitute the membrane sector of the complex.</text>
</comment>
<keyword evidence="6" id="KW-0813">Transport</keyword>
<dbReference type="PANTHER" id="PTHR22773">
    <property type="entry name" value="NADH DEHYDROGENASE"/>
    <property type="match status" value="1"/>
</dbReference>
<feature type="transmembrane region" description="Helical" evidence="6">
    <location>
        <begin position="6"/>
        <end position="27"/>
    </location>
</feature>
<evidence type="ECO:0000256" key="1">
    <source>
        <dbReference type="ARBA" id="ARBA00002378"/>
    </source>
</evidence>
<evidence type="ECO:0000256" key="5">
    <source>
        <dbReference type="ARBA" id="ARBA00023136"/>
    </source>
</evidence>
<feature type="transmembrane region" description="Helical" evidence="6">
    <location>
        <begin position="34"/>
        <end position="53"/>
    </location>
</feature>
<feature type="transmembrane region" description="Helical" evidence="6">
    <location>
        <begin position="402"/>
        <end position="422"/>
    </location>
</feature>
<dbReference type="PRINTS" id="PR01434">
    <property type="entry name" value="NADHDHGNASE5"/>
</dbReference>
<keyword evidence="9" id="KW-0560">Oxidoreductase</keyword>
<dbReference type="RefSeq" id="WP_040177934.1">
    <property type="nucleotide sequence ID" value="NZ_CP010643.1"/>
</dbReference>
<evidence type="ECO:0000256" key="7">
    <source>
        <dbReference type="RuleBase" id="RU000320"/>
    </source>
</evidence>
<reference evidence="9 10" key="1">
    <citation type="journal article" date="2017" name="Front. Microbiol.">
        <title>Phaeobacter piscinae sp. nov., a species of the Roseobacter group and potential aquaculture probiont.</title>
        <authorList>
            <person name="Sonnenschein E.C."/>
            <person name="Phippen C.B.W."/>
            <person name="Nielsen K.F."/>
            <person name="Mateiu R.V."/>
            <person name="Melchiorsen J."/>
            <person name="Gram L."/>
            <person name="Overmann J."/>
            <person name="Freese H.M."/>
        </authorList>
    </citation>
    <scope>NUCLEOTIDE SEQUENCE [LARGE SCALE GENOMIC DNA]</scope>
    <source>
        <strain evidence="9 10">P36</strain>
    </source>
</reference>
<dbReference type="Proteomes" id="UP000218891">
    <property type="component" value="Chromosome"/>
</dbReference>
<keyword evidence="6" id="KW-0520">NAD</keyword>
<feature type="transmembrane region" description="Helical" evidence="6">
    <location>
        <begin position="366"/>
        <end position="390"/>
    </location>
</feature>